<keyword evidence="1" id="KW-1133">Transmembrane helix</keyword>
<organism evidence="2 3">
    <name type="scientific">Lactobacillus xylocopicola</name>
    <dbReference type="NCBI Taxonomy" id="2976676"/>
    <lineage>
        <taxon>Bacteria</taxon>
        <taxon>Bacillati</taxon>
        <taxon>Bacillota</taxon>
        <taxon>Bacilli</taxon>
        <taxon>Lactobacillales</taxon>
        <taxon>Lactobacillaceae</taxon>
        <taxon>Lactobacillus</taxon>
    </lineage>
</organism>
<dbReference type="Proteomes" id="UP001321741">
    <property type="component" value="Chromosome"/>
</dbReference>
<feature type="transmembrane region" description="Helical" evidence="1">
    <location>
        <begin position="7"/>
        <end position="26"/>
    </location>
</feature>
<dbReference type="EMBL" id="AP026803">
    <property type="protein sequence ID" value="BDR60349.1"/>
    <property type="molecule type" value="Genomic_DNA"/>
</dbReference>
<proteinExistence type="predicted"/>
<gene>
    <name evidence="2" type="ORF">KIM322_06100</name>
</gene>
<name>A0ABM8BGJ0_9LACO</name>
<feature type="transmembrane region" description="Helical" evidence="1">
    <location>
        <begin position="73"/>
        <end position="92"/>
    </location>
</feature>
<evidence type="ECO:0000313" key="2">
    <source>
        <dbReference type="EMBL" id="BDR60349.1"/>
    </source>
</evidence>
<sequence>MIMKKIKVFSVILEVLGFLLGLLLFLNEVGIPLNTDFYGKTFSIIYTTGGILTMTSCLVHAIDTFSKSRIRMVMTASFSCTILSWLYDLILFQFDLGFSDVTGILAILAALIMLTYLKDKRQSMA</sequence>
<evidence type="ECO:0000256" key="1">
    <source>
        <dbReference type="SAM" id="Phobius"/>
    </source>
</evidence>
<feature type="transmembrane region" description="Helical" evidence="1">
    <location>
        <begin position="38"/>
        <end position="61"/>
    </location>
</feature>
<keyword evidence="3" id="KW-1185">Reference proteome</keyword>
<protein>
    <recommendedName>
        <fullName evidence="4">DUF3021 domain-containing protein</fullName>
    </recommendedName>
</protein>
<keyword evidence="1" id="KW-0472">Membrane</keyword>
<evidence type="ECO:0000313" key="3">
    <source>
        <dbReference type="Proteomes" id="UP001321741"/>
    </source>
</evidence>
<accession>A0ABM8BGJ0</accession>
<feature type="transmembrane region" description="Helical" evidence="1">
    <location>
        <begin position="98"/>
        <end position="117"/>
    </location>
</feature>
<keyword evidence="1" id="KW-0812">Transmembrane</keyword>
<reference evidence="2 3" key="1">
    <citation type="journal article" date="2023" name="Microbiol. Spectr.">
        <title>Symbiosis of Carpenter Bees with Uncharacterized Lactic Acid Bacteria Showing NAD Auxotrophy.</title>
        <authorList>
            <person name="Kawasaki S."/>
            <person name="Ozawa K."/>
            <person name="Mori T."/>
            <person name="Yamamoto A."/>
            <person name="Ito M."/>
            <person name="Ohkuma M."/>
            <person name="Sakamoto M."/>
            <person name="Matsutani M."/>
        </authorList>
    </citation>
    <scope>NUCLEOTIDE SEQUENCE [LARGE SCALE GENOMIC DNA]</scope>
    <source>
        <strain evidence="2 3">Kim32-2</strain>
    </source>
</reference>
<evidence type="ECO:0008006" key="4">
    <source>
        <dbReference type="Google" id="ProtNLM"/>
    </source>
</evidence>